<dbReference type="EMBL" id="JBHUOZ010000003">
    <property type="protein sequence ID" value="MFD2920482.1"/>
    <property type="molecule type" value="Genomic_DNA"/>
</dbReference>
<dbReference type="CDD" id="cd06464">
    <property type="entry name" value="ACD_sHsps-like"/>
    <property type="match status" value="1"/>
</dbReference>
<dbReference type="InterPro" id="IPR008978">
    <property type="entry name" value="HSP20-like_chaperone"/>
</dbReference>
<name>A0ABW6A5D4_9BACT</name>
<evidence type="ECO:0000259" key="3">
    <source>
        <dbReference type="PROSITE" id="PS01031"/>
    </source>
</evidence>
<comment type="similarity">
    <text evidence="1 2">Belongs to the small heat shock protein (HSP20) family.</text>
</comment>
<feature type="domain" description="SHSP" evidence="3">
    <location>
        <begin position="42"/>
        <end position="156"/>
    </location>
</feature>
<evidence type="ECO:0000256" key="2">
    <source>
        <dbReference type="RuleBase" id="RU003616"/>
    </source>
</evidence>
<evidence type="ECO:0000256" key="1">
    <source>
        <dbReference type="PROSITE-ProRule" id="PRU00285"/>
    </source>
</evidence>
<keyword evidence="5" id="KW-1185">Reference proteome</keyword>
<dbReference type="Gene3D" id="2.60.40.790">
    <property type="match status" value="1"/>
</dbReference>
<accession>A0ABW6A5D4</accession>
<evidence type="ECO:0000313" key="4">
    <source>
        <dbReference type="EMBL" id="MFD2920482.1"/>
    </source>
</evidence>
<comment type="caution">
    <text evidence="4">The sequence shown here is derived from an EMBL/GenBank/DDBJ whole genome shotgun (WGS) entry which is preliminary data.</text>
</comment>
<dbReference type="Proteomes" id="UP001597511">
    <property type="component" value="Unassembled WGS sequence"/>
</dbReference>
<dbReference type="PROSITE" id="PS01031">
    <property type="entry name" value="SHSP"/>
    <property type="match status" value="1"/>
</dbReference>
<proteinExistence type="inferred from homology"/>
<reference evidence="5" key="1">
    <citation type="journal article" date="2019" name="Int. J. Syst. Evol. Microbiol.">
        <title>The Global Catalogue of Microorganisms (GCM) 10K type strain sequencing project: providing services to taxonomists for standard genome sequencing and annotation.</title>
        <authorList>
            <consortium name="The Broad Institute Genomics Platform"/>
            <consortium name="The Broad Institute Genome Sequencing Center for Infectious Disease"/>
            <person name="Wu L."/>
            <person name="Ma J."/>
        </authorList>
    </citation>
    <scope>NUCLEOTIDE SEQUENCE [LARGE SCALE GENOMIC DNA]</scope>
    <source>
        <strain evidence="5">KCTC 23299</strain>
    </source>
</reference>
<protein>
    <submittedName>
        <fullName evidence="4">Hsp20/alpha crystallin family protein</fullName>
    </submittedName>
</protein>
<organism evidence="4 5">
    <name type="scientific">Terrimonas rubra</name>
    <dbReference type="NCBI Taxonomy" id="1035890"/>
    <lineage>
        <taxon>Bacteria</taxon>
        <taxon>Pseudomonadati</taxon>
        <taxon>Bacteroidota</taxon>
        <taxon>Chitinophagia</taxon>
        <taxon>Chitinophagales</taxon>
        <taxon>Chitinophagaceae</taxon>
        <taxon>Terrimonas</taxon>
    </lineage>
</organism>
<dbReference type="InterPro" id="IPR002068">
    <property type="entry name" value="A-crystallin/Hsp20_dom"/>
</dbReference>
<dbReference type="Pfam" id="PF00011">
    <property type="entry name" value="HSP20"/>
    <property type="match status" value="1"/>
</dbReference>
<dbReference type="InterPro" id="IPR031107">
    <property type="entry name" value="Small_HSP"/>
</dbReference>
<gene>
    <name evidence="4" type="ORF">ACFS6H_12215</name>
</gene>
<sequence>MTTTIAKRQNGAPSVSFGNVVDNFFQNNLRRFFDDNFWDSDNGLNKGNVPVNVRDTGQHYELDVVAPGCRKEDFKVSIENNVLTVSFEQKQEDHQQDKDAGWVRNEYIQRSFSRSFTLDDTVDVEKVNATYNDGILKLTLGKNEKAIARSKTIEIK</sequence>
<evidence type="ECO:0000313" key="5">
    <source>
        <dbReference type="Proteomes" id="UP001597511"/>
    </source>
</evidence>
<dbReference type="PANTHER" id="PTHR11527">
    <property type="entry name" value="HEAT-SHOCK PROTEIN 20 FAMILY MEMBER"/>
    <property type="match status" value="1"/>
</dbReference>
<dbReference type="SUPFAM" id="SSF49764">
    <property type="entry name" value="HSP20-like chaperones"/>
    <property type="match status" value="1"/>
</dbReference>
<dbReference type="RefSeq" id="WP_386098915.1">
    <property type="nucleotide sequence ID" value="NZ_JBHUOZ010000003.1"/>
</dbReference>